<keyword evidence="2" id="KW-1185">Reference proteome</keyword>
<protein>
    <submittedName>
        <fullName evidence="1">Uncharacterized protein</fullName>
    </submittedName>
</protein>
<gene>
    <name evidence="1" type="ORF">Bca52824_089399</name>
</gene>
<proteinExistence type="predicted"/>
<evidence type="ECO:0000313" key="2">
    <source>
        <dbReference type="Proteomes" id="UP000886595"/>
    </source>
</evidence>
<dbReference type="OrthoDB" id="1989512at2759"/>
<dbReference type="EMBL" id="JAAMPC010000017">
    <property type="protein sequence ID" value="KAG2249771.1"/>
    <property type="molecule type" value="Genomic_DNA"/>
</dbReference>
<organism evidence="1 2">
    <name type="scientific">Brassica carinata</name>
    <name type="common">Ethiopian mustard</name>
    <name type="synonym">Abyssinian cabbage</name>
    <dbReference type="NCBI Taxonomy" id="52824"/>
    <lineage>
        <taxon>Eukaryota</taxon>
        <taxon>Viridiplantae</taxon>
        <taxon>Streptophyta</taxon>
        <taxon>Embryophyta</taxon>
        <taxon>Tracheophyta</taxon>
        <taxon>Spermatophyta</taxon>
        <taxon>Magnoliopsida</taxon>
        <taxon>eudicotyledons</taxon>
        <taxon>Gunneridae</taxon>
        <taxon>Pentapetalae</taxon>
        <taxon>rosids</taxon>
        <taxon>malvids</taxon>
        <taxon>Brassicales</taxon>
        <taxon>Brassicaceae</taxon>
        <taxon>Brassiceae</taxon>
        <taxon>Brassica</taxon>
    </lineage>
</organism>
<dbReference type="AlphaFoldDB" id="A0A8X7TRR2"/>
<comment type="caution">
    <text evidence="1">The sequence shown here is derived from an EMBL/GenBank/DDBJ whole genome shotgun (WGS) entry which is preliminary data.</text>
</comment>
<reference evidence="1 2" key="1">
    <citation type="submission" date="2020-02" db="EMBL/GenBank/DDBJ databases">
        <authorList>
            <person name="Ma Q."/>
            <person name="Huang Y."/>
            <person name="Song X."/>
            <person name="Pei D."/>
        </authorList>
    </citation>
    <scope>NUCLEOTIDE SEQUENCE [LARGE SCALE GENOMIC DNA]</scope>
    <source>
        <strain evidence="1">Sxm20200214</strain>
        <tissue evidence="1">Leaf</tissue>
    </source>
</reference>
<name>A0A8X7TRR2_BRACI</name>
<dbReference type="Proteomes" id="UP000886595">
    <property type="component" value="Unassembled WGS sequence"/>
</dbReference>
<evidence type="ECO:0000313" key="1">
    <source>
        <dbReference type="EMBL" id="KAG2249771.1"/>
    </source>
</evidence>
<accession>A0A8X7TRR2</accession>
<sequence>MPWGVTVLLCFEESEPTEASNKIQPTSSAMVSSRKPVILADGTYATQSAASETTFSSPTVVQGSLASEI</sequence>